<organism evidence="7 8">
    <name type="scientific">Shimazuella alba</name>
    <dbReference type="NCBI Taxonomy" id="2690964"/>
    <lineage>
        <taxon>Bacteria</taxon>
        <taxon>Bacillati</taxon>
        <taxon>Bacillota</taxon>
        <taxon>Bacilli</taxon>
        <taxon>Bacillales</taxon>
        <taxon>Thermoactinomycetaceae</taxon>
        <taxon>Shimazuella</taxon>
    </lineage>
</organism>
<keyword evidence="3 6" id="KW-0812">Transmembrane</keyword>
<dbReference type="GO" id="GO:0005886">
    <property type="term" value="C:plasma membrane"/>
    <property type="evidence" value="ECO:0007669"/>
    <property type="project" value="UniProtKB-SubCell"/>
</dbReference>
<dbReference type="PANTHER" id="PTHR30213">
    <property type="entry name" value="INNER MEMBRANE PROTEIN YHJD"/>
    <property type="match status" value="1"/>
</dbReference>
<reference evidence="7 8" key="1">
    <citation type="submission" date="2019-12" db="EMBL/GenBank/DDBJ databases">
        <title>Whole-genome analyses of novel actinobacteria.</title>
        <authorList>
            <person name="Sahin N."/>
            <person name="Saygin H."/>
        </authorList>
    </citation>
    <scope>NUCLEOTIDE SEQUENCE [LARGE SCALE GENOMIC DNA]</scope>
    <source>
        <strain evidence="7 8">KC615</strain>
    </source>
</reference>
<evidence type="ECO:0000256" key="6">
    <source>
        <dbReference type="SAM" id="Phobius"/>
    </source>
</evidence>
<dbReference type="PANTHER" id="PTHR30213:SF0">
    <property type="entry name" value="UPF0761 MEMBRANE PROTEIN YIHY"/>
    <property type="match status" value="1"/>
</dbReference>
<evidence type="ECO:0000256" key="2">
    <source>
        <dbReference type="ARBA" id="ARBA00022475"/>
    </source>
</evidence>
<dbReference type="PIRSF" id="PIRSF035875">
    <property type="entry name" value="RNase_BN"/>
    <property type="match status" value="1"/>
</dbReference>
<sequence length="269" mass="30067">MAHLLKTIIYRLRQNNVFDIAAQLSYYILLSFFPFLLLAVTLIGYLPYSSENVLSVIKPVIPSDTYHLIENNLVSILDEQNSGILSLSIISTVYLASLAFQSIIRSLDVAYQVKNNRSFWKGALLGFLTMFGLLAGLLVTLALSVFGQVWASYFLGKIAVATWFLHLWIYVRWFISSGLVFIVLLCLYKFAPYTKVTFVEALPGAIFATLGWQLSSYAFSFYASSRDYSLVYGSLGGIIILTGWFYVSALVLVIGGQINAAYAEEKKSE</sequence>
<feature type="transmembrane region" description="Helical" evidence="6">
    <location>
        <begin position="124"/>
        <end position="147"/>
    </location>
</feature>
<evidence type="ECO:0000313" key="8">
    <source>
        <dbReference type="Proteomes" id="UP000430692"/>
    </source>
</evidence>
<evidence type="ECO:0000256" key="4">
    <source>
        <dbReference type="ARBA" id="ARBA00022989"/>
    </source>
</evidence>
<keyword evidence="5 6" id="KW-0472">Membrane</keyword>
<comment type="subcellular location">
    <subcellularLocation>
        <location evidence="1">Cell membrane</location>
        <topology evidence="1">Multi-pass membrane protein</topology>
    </subcellularLocation>
</comment>
<accession>A0A6I4W004</accession>
<feature type="transmembrane region" description="Helical" evidence="6">
    <location>
        <begin position="167"/>
        <end position="190"/>
    </location>
</feature>
<evidence type="ECO:0000256" key="1">
    <source>
        <dbReference type="ARBA" id="ARBA00004651"/>
    </source>
</evidence>
<keyword evidence="4 6" id="KW-1133">Transmembrane helix</keyword>
<dbReference type="RefSeq" id="WP_160802902.1">
    <property type="nucleotide sequence ID" value="NZ_WUUL01000015.1"/>
</dbReference>
<feature type="transmembrane region" description="Helical" evidence="6">
    <location>
        <begin position="83"/>
        <end position="104"/>
    </location>
</feature>
<protein>
    <submittedName>
        <fullName evidence="7">YihY family inner membrane protein</fullName>
    </submittedName>
</protein>
<keyword evidence="2" id="KW-1003">Cell membrane</keyword>
<evidence type="ECO:0000256" key="3">
    <source>
        <dbReference type="ARBA" id="ARBA00022692"/>
    </source>
</evidence>
<dbReference type="AlphaFoldDB" id="A0A6I4W004"/>
<feature type="transmembrane region" description="Helical" evidence="6">
    <location>
        <begin position="20"/>
        <end position="46"/>
    </location>
</feature>
<evidence type="ECO:0000313" key="7">
    <source>
        <dbReference type="EMBL" id="MXQ55550.1"/>
    </source>
</evidence>
<evidence type="ECO:0000256" key="5">
    <source>
        <dbReference type="ARBA" id="ARBA00023136"/>
    </source>
</evidence>
<dbReference type="Proteomes" id="UP000430692">
    <property type="component" value="Unassembled WGS sequence"/>
</dbReference>
<proteinExistence type="predicted"/>
<comment type="caution">
    <text evidence="7">The sequence shown here is derived from an EMBL/GenBank/DDBJ whole genome shotgun (WGS) entry which is preliminary data.</text>
</comment>
<keyword evidence="8" id="KW-1185">Reference proteome</keyword>
<feature type="transmembrane region" description="Helical" evidence="6">
    <location>
        <begin position="230"/>
        <end position="254"/>
    </location>
</feature>
<feature type="transmembrane region" description="Helical" evidence="6">
    <location>
        <begin position="202"/>
        <end position="224"/>
    </location>
</feature>
<name>A0A6I4W004_9BACL</name>
<gene>
    <name evidence="7" type="ORF">GSM42_17855</name>
</gene>
<dbReference type="Pfam" id="PF03631">
    <property type="entry name" value="Virul_fac_BrkB"/>
    <property type="match status" value="1"/>
</dbReference>
<dbReference type="InterPro" id="IPR017039">
    <property type="entry name" value="Virul_fac_BrkB"/>
</dbReference>
<dbReference type="NCBIfam" id="TIGR00765">
    <property type="entry name" value="yihY_not_rbn"/>
    <property type="match status" value="1"/>
</dbReference>
<dbReference type="EMBL" id="WUUL01000015">
    <property type="protein sequence ID" value="MXQ55550.1"/>
    <property type="molecule type" value="Genomic_DNA"/>
</dbReference>